<evidence type="ECO:0000256" key="1">
    <source>
        <dbReference type="ARBA" id="ARBA00022857"/>
    </source>
</evidence>
<protein>
    <recommendedName>
        <fullName evidence="7">Dihydrodipicolinate reductase</fullName>
    </recommendedName>
</protein>
<reference evidence="5 6" key="1">
    <citation type="submission" date="2024-07" db="EMBL/GenBank/DDBJ databases">
        <title>Novosphingobium kalidii RD2P27.</title>
        <authorList>
            <person name="Sun J.-Q."/>
        </authorList>
    </citation>
    <scope>NUCLEOTIDE SEQUENCE [LARGE SCALE GENOMIC DNA]</scope>
    <source>
        <strain evidence="5 6">RD2P27</strain>
    </source>
</reference>
<evidence type="ECO:0000259" key="4">
    <source>
        <dbReference type="Pfam" id="PF19328"/>
    </source>
</evidence>
<dbReference type="SUPFAM" id="SSF51735">
    <property type="entry name" value="NAD(P)-binding Rossmann-fold domains"/>
    <property type="match status" value="1"/>
</dbReference>
<comment type="caution">
    <text evidence="5">The sequence shown here is derived from an EMBL/GenBank/DDBJ whole genome shotgun (WGS) entry which is preliminary data.</text>
</comment>
<proteinExistence type="predicted"/>
<dbReference type="Gene3D" id="3.40.50.720">
    <property type="entry name" value="NAD(P)-binding Rossmann-like Domain"/>
    <property type="match status" value="1"/>
</dbReference>
<gene>
    <name evidence="5" type="ORF">ABVV53_06650</name>
</gene>
<dbReference type="CDD" id="cd24146">
    <property type="entry name" value="nat-AmDH_N_like"/>
    <property type="match status" value="1"/>
</dbReference>
<dbReference type="RefSeq" id="WP_353983607.1">
    <property type="nucleotide sequence ID" value="NZ_JBEWLY010000012.1"/>
</dbReference>
<evidence type="ECO:0000259" key="3">
    <source>
        <dbReference type="Pfam" id="PF01113"/>
    </source>
</evidence>
<feature type="domain" description="2,4-diaminopentanoate dehydrogenase C-terminal" evidence="4">
    <location>
        <begin position="142"/>
        <end position="339"/>
    </location>
</feature>
<dbReference type="InterPro" id="IPR036291">
    <property type="entry name" value="NAD(P)-bd_dom_sf"/>
</dbReference>
<evidence type="ECO:0008006" key="7">
    <source>
        <dbReference type="Google" id="ProtNLM"/>
    </source>
</evidence>
<keyword evidence="2" id="KW-0560">Oxidoreductase</keyword>
<feature type="domain" description="Dihydrodipicolinate reductase N-terminal" evidence="3">
    <location>
        <begin position="11"/>
        <end position="97"/>
    </location>
</feature>
<dbReference type="Proteomes" id="UP001548713">
    <property type="component" value="Unassembled WGS sequence"/>
</dbReference>
<organism evidence="5 6">
    <name type="scientific">Novosphingobium kalidii</name>
    <dbReference type="NCBI Taxonomy" id="3230299"/>
    <lineage>
        <taxon>Bacteria</taxon>
        <taxon>Pseudomonadati</taxon>
        <taxon>Pseudomonadota</taxon>
        <taxon>Alphaproteobacteria</taxon>
        <taxon>Sphingomonadales</taxon>
        <taxon>Sphingomonadaceae</taxon>
        <taxon>Novosphingobium</taxon>
    </lineage>
</organism>
<dbReference type="Pfam" id="PF19328">
    <property type="entry name" value="DAP_DH_C"/>
    <property type="match status" value="1"/>
</dbReference>
<keyword evidence="1" id="KW-0521">NADP</keyword>
<keyword evidence="6" id="KW-1185">Reference proteome</keyword>
<accession>A0ABV2D0F5</accession>
<name>A0ABV2D0F5_9SPHN</name>
<evidence type="ECO:0000256" key="2">
    <source>
        <dbReference type="ARBA" id="ARBA00023002"/>
    </source>
</evidence>
<evidence type="ECO:0000313" key="6">
    <source>
        <dbReference type="Proteomes" id="UP001548713"/>
    </source>
</evidence>
<dbReference type="EMBL" id="JBEWLY010000012">
    <property type="protein sequence ID" value="MET1755134.1"/>
    <property type="molecule type" value="Genomic_DNA"/>
</dbReference>
<dbReference type="Pfam" id="PF01113">
    <property type="entry name" value="DapB_N"/>
    <property type="match status" value="1"/>
</dbReference>
<dbReference type="InterPro" id="IPR000846">
    <property type="entry name" value="DapB_N"/>
</dbReference>
<sequence length="348" mass="36876">MQRIYRVVQWATGNVGKVSIRQFVENPAFEVVGVLVTNPDKVGKDVGELAGLPPTGVIATNNVEEIIAADADCVHFAAAAEDIDIVCRLLRSGKNVVSPLGPFYPSNQYPHSIEASEAIAAACRDGGTSFHGSGIHPGFAGDLLPLVMARAAGRIDHIHVTEVVDFAANPSSYIPFMGFGREPEDLLANPARSPEAALMFSQSMAMVIEALGKRIERIETSLELATAREDIAYPGGVVAGGTVGGQHYEWRAIVDGKPLMTFHCFWKMGGRIDPAWDCGASGYSVRIEGDPALLMTLSGVDDHGKPQYPGLSLTALLGVNAIPAVCNAAPGIVTHRELGLFAPPGLLR</sequence>
<evidence type="ECO:0000313" key="5">
    <source>
        <dbReference type="EMBL" id="MET1755134.1"/>
    </source>
</evidence>
<dbReference type="InterPro" id="IPR045760">
    <property type="entry name" value="DAP_DH_C"/>
</dbReference>